<reference evidence="1" key="1">
    <citation type="submission" date="2021-06" db="EMBL/GenBank/DDBJ databases">
        <title>Genome Sequence of Mortierella hyaline Strain SCG-10, a Cold-Adapted, Nitrate-Reducing Fungus Isolated from Soil in Minnesota, USA.</title>
        <authorList>
            <person name="Aldossari N."/>
        </authorList>
    </citation>
    <scope>NUCLEOTIDE SEQUENCE</scope>
    <source>
        <strain evidence="1">SCG-10</strain>
    </source>
</reference>
<evidence type="ECO:0000313" key="2">
    <source>
        <dbReference type="Proteomes" id="UP000707451"/>
    </source>
</evidence>
<keyword evidence="2" id="KW-1185">Reference proteome</keyword>
<evidence type="ECO:0000313" key="1">
    <source>
        <dbReference type="EMBL" id="KAG9069692.1"/>
    </source>
</evidence>
<dbReference type="AlphaFoldDB" id="A0A9P7XYY1"/>
<dbReference type="EMBL" id="JAHRHY010000004">
    <property type="protein sequence ID" value="KAG9069692.1"/>
    <property type="molecule type" value="Genomic_DNA"/>
</dbReference>
<name>A0A9P7XYY1_9FUNG</name>
<protein>
    <submittedName>
        <fullName evidence="1">Uncharacterized protein</fullName>
    </submittedName>
</protein>
<dbReference type="Proteomes" id="UP000707451">
    <property type="component" value="Unassembled WGS sequence"/>
</dbReference>
<comment type="caution">
    <text evidence="1">The sequence shown here is derived from an EMBL/GenBank/DDBJ whole genome shotgun (WGS) entry which is preliminary data.</text>
</comment>
<sequence>MLDGIMQGLFSLLFYSNGSGGRDVDQFKEGRWAGNRISIQVKETVGDLAEWKDISAEVEADLNPSGLRTKQ</sequence>
<gene>
    <name evidence="1" type="ORF">KI688_009014</name>
</gene>
<accession>A0A9P7XYY1</accession>
<proteinExistence type="predicted"/>
<dbReference type="OrthoDB" id="2588098at2759"/>
<organism evidence="1 2">
    <name type="scientific">Linnemannia hyalina</name>
    <dbReference type="NCBI Taxonomy" id="64524"/>
    <lineage>
        <taxon>Eukaryota</taxon>
        <taxon>Fungi</taxon>
        <taxon>Fungi incertae sedis</taxon>
        <taxon>Mucoromycota</taxon>
        <taxon>Mortierellomycotina</taxon>
        <taxon>Mortierellomycetes</taxon>
        <taxon>Mortierellales</taxon>
        <taxon>Mortierellaceae</taxon>
        <taxon>Linnemannia</taxon>
    </lineage>
</organism>